<dbReference type="GO" id="GO:1902201">
    <property type="term" value="P:negative regulation of bacterial-type flagellum-dependent cell motility"/>
    <property type="evidence" value="ECO:0007669"/>
    <property type="project" value="TreeGrafter"/>
</dbReference>
<dbReference type="Gene3D" id="1.25.40.10">
    <property type="entry name" value="Tetratricopeptide repeat domain"/>
    <property type="match status" value="2"/>
</dbReference>
<dbReference type="GO" id="GO:0043709">
    <property type="term" value="P:cell adhesion involved in single-species biofilm formation"/>
    <property type="evidence" value="ECO:0007669"/>
    <property type="project" value="TreeGrafter"/>
</dbReference>
<dbReference type="Pfam" id="PF00990">
    <property type="entry name" value="GGDEF"/>
    <property type="match status" value="1"/>
</dbReference>
<dbReference type="Pfam" id="PF13424">
    <property type="entry name" value="TPR_12"/>
    <property type="match status" value="1"/>
</dbReference>
<keyword evidence="1" id="KW-0175">Coiled coil</keyword>
<dbReference type="Proteomes" id="UP000525389">
    <property type="component" value="Unassembled WGS sequence"/>
</dbReference>
<dbReference type="GO" id="GO:0052621">
    <property type="term" value="F:diguanylate cyclase activity"/>
    <property type="evidence" value="ECO:0007669"/>
    <property type="project" value="TreeGrafter"/>
</dbReference>
<accession>A0A7W8GI45</accession>
<dbReference type="CDD" id="cd01949">
    <property type="entry name" value="GGDEF"/>
    <property type="match status" value="1"/>
</dbReference>
<evidence type="ECO:0000313" key="4">
    <source>
        <dbReference type="EMBL" id="MBB5236042.1"/>
    </source>
</evidence>
<dbReference type="InterPro" id="IPR043128">
    <property type="entry name" value="Rev_trsase/Diguanyl_cyclase"/>
</dbReference>
<dbReference type="InterPro" id="IPR019734">
    <property type="entry name" value="TPR_rpt"/>
</dbReference>
<comment type="caution">
    <text evidence="4">The sequence shown here is derived from an EMBL/GenBank/DDBJ whole genome shotgun (WGS) entry which is preliminary data.</text>
</comment>
<dbReference type="InterPro" id="IPR011990">
    <property type="entry name" value="TPR-like_helical_dom_sf"/>
</dbReference>
<feature type="domain" description="GGDEF" evidence="3">
    <location>
        <begin position="435"/>
        <end position="569"/>
    </location>
</feature>
<evidence type="ECO:0000256" key="2">
    <source>
        <dbReference type="SAM" id="MobiDB-lite"/>
    </source>
</evidence>
<dbReference type="SMART" id="SM00267">
    <property type="entry name" value="GGDEF"/>
    <property type="match status" value="1"/>
</dbReference>
<dbReference type="EMBL" id="JACHFN010000019">
    <property type="protein sequence ID" value="MBB5236042.1"/>
    <property type="molecule type" value="Genomic_DNA"/>
</dbReference>
<dbReference type="SMART" id="SM00028">
    <property type="entry name" value="TPR"/>
    <property type="match status" value="3"/>
</dbReference>
<sequence length="590" mass="62940">MTAMPALFLEPPSLPPDTPPALLAALDRAASGPERAAAFLALARHFRGRALALALALAQTALARALEAGAALARRPGLTVEILSVLGGIEATQGRHERAFEHLALALDLAQEHGLRDLESRVFNNRAIVRMSTGDLVGARRDLEGAQALARRAADPVDLGHASVNLAYLENLAGDHAQALHQLNVLEELLASLPDPDRGSLGLYLHENRAHTLLNLAREARERGRPEAEAEARARTRAAIAATRAGLAERPDRLLALLTEAHAARLCLLEGRLSCAEDHALAALDHHTQLGQQSYLDAWLALAEVRAAQGQFGEAQQHYAAALASARAQQRHRETQDILRAVAGLYERQGDLAAALETLREALSGAQLALGRLAQIEGRHDDLARELRQARALAQGWQDSVRRAEDQARQDPLTGLLNRRGLHDALTELAGAGGAPLLLALFDIDDFKSVNDRHSHAVGDAALRAVALRLRAQAPAGSLLVRYGGEEFLLVVPGLPPAGAPALVEELRRAVGAQGWSGLPPGLHLTVSAGYAPAPGAGDQAFRTALEQADEQLYRAKRAGRNRVWPPLPTPVQADPQAGGTGRAARKRGR</sequence>
<dbReference type="PANTHER" id="PTHR45138:SF9">
    <property type="entry name" value="DIGUANYLATE CYCLASE DGCM-RELATED"/>
    <property type="match status" value="1"/>
</dbReference>
<evidence type="ECO:0000259" key="3">
    <source>
        <dbReference type="PROSITE" id="PS50887"/>
    </source>
</evidence>
<organism evidence="4 5">
    <name type="scientific">Deinococcus budaensis</name>
    <dbReference type="NCBI Taxonomy" id="1665626"/>
    <lineage>
        <taxon>Bacteria</taxon>
        <taxon>Thermotogati</taxon>
        <taxon>Deinococcota</taxon>
        <taxon>Deinococci</taxon>
        <taxon>Deinococcales</taxon>
        <taxon>Deinococcaceae</taxon>
        <taxon>Deinococcus</taxon>
    </lineage>
</organism>
<evidence type="ECO:0000256" key="1">
    <source>
        <dbReference type="SAM" id="Coils"/>
    </source>
</evidence>
<dbReference type="NCBIfam" id="TIGR00254">
    <property type="entry name" value="GGDEF"/>
    <property type="match status" value="1"/>
</dbReference>
<dbReference type="InterPro" id="IPR000160">
    <property type="entry name" value="GGDEF_dom"/>
</dbReference>
<dbReference type="InterPro" id="IPR050469">
    <property type="entry name" value="Diguanylate_Cyclase"/>
</dbReference>
<name>A0A7W8GI45_9DEIO</name>
<protein>
    <submittedName>
        <fullName evidence="4">Diguanylate cyclase (GGDEF)-like protein</fullName>
    </submittedName>
</protein>
<dbReference type="AlphaFoldDB" id="A0A7W8GI45"/>
<reference evidence="4 5" key="1">
    <citation type="submission" date="2020-08" db="EMBL/GenBank/DDBJ databases">
        <title>Genomic Encyclopedia of Type Strains, Phase IV (KMG-IV): sequencing the most valuable type-strain genomes for metagenomic binning, comparative biology and taxonomic classification.</title>
        <authorList>
            <person name="Goeker M."/>
        </authorList>
    </citation>
    <scope>NUCLEOTIDE SEQUENCE [LARGE SCALE GENOMIC DNA]</scope>
    <source>
        <strain evidence="4 5">DSM 101791</strain>
    </source>
</reference>
<dbReference type="PROSITE" id="PS50887">
    <property type="entry name" value="GGDEF"/>
    <property type="match status" value="1"/>
</dbReference>
<dbReference type="RefSeq" id="WP_246363459.1">
    <property type="nucleotide sequence ID" value="NZ_JACHFN010000019.1"/>
</dbReference>
<dbReference type="InterPro" id="IPR029787">
    <property type="entry name" value="Nucleotide_cyclase"/>
</dbReference>
<keyword evidence="5" id="KW-1185">Reference proteome</keyword>
<dbReference type="GO" id="GO:0005886">
    <property type="term" value="C:plasma membrane"/>
    <property type="evidence" value="ECO:0007669"/>
    <property type="project" value="TreeGrafter"/>
</dbReference>
<gene>
    <name evidence="4" type="ORF">HNQ09_003507</name>
</gene>
<dbReference type="PANTHER" id="PTHR45138">
    <property type="entry name" value="REGULATORY COMPONENTS OF SENSORY TRANSDUCTION SYSTEM"/>
    <property type="match status" value="1"/>
</dbReference>
<feature type="region of interest" description="Disordered" evidence="2">
    <location>
        <begin position="558"/>
        <end position="590"/>
    </location>
</feature>
<proteinExistence type="predicted"/>
<dbReference type="Gene3D" id="3.30.70.270">
    <property type="match status" value="1"/>
</dbReference>
<evidence type="ECO:0000313" key="5">
    <source>
        <dbReference type="Proteomes" id="UP000525389"/>
    </source>
</evidence>
<dbReference type="SUPFAM" id="SSF48452">
    <property type="entry name" value="TPR-like"/>
    <property type="match status" value="2"/>
</dbReference>
<feature type="coiled-coil region" evidence="1">
    <location>
        <begin position="373"/>
        <end position="407"/>
    </location>
</feature>
<dbReference type="SUPFAM" id="SSF55073">
    <property type="entry name" value="Nucleotide cyclase"/>
    <property type="match status" value="1"/>
</dbReference>